<evidence type="ECO:0000313" key="3">
    <source>
        <dbReference type="Proteomes" id="UP000765509"/>
    </source>
</evidence>
<keyword evidence="3" id="KW-1185">Reference proteome</keyword>
<feature type="domain" description="Tf2-1-like SH3-like" evidence="1">
    <location>
        <begin position="36"/>
        <end position="98"/>
    </location>
</feature>
<dbReference type="Pfam" id="PF24626">
    <property type="entry name" value="SH3_Tf2-1"/>
    <property type="match status" value="1"/>
</dbReference>
<protein>
    <recommendedName>
        <fullName evidence="1">Tf2-1-like SH3-like domain-containing protein</fullName>
    </recommendedName>
</protein>
<dbReference type="InterPro" id="IPR056924">
    <property type="entry name" value="SH3_Tf2-1"/>
</dbReference>
<accession>A0A9Q3GRK8</accession>
<name>A0A9Q3GRK8_9BASI</name>
<organism evidence="2 3">
    <name type="scientific">Austropuccinia psidii MF-1</name>
    <dbReference type="NCBI Taxonomy" id="1389203"/>
    <lineage>
        <taxon>Eukaryota</taxon>
        <taxon>Fungi</taxon>
        <taxon>Dikarya</taxon>
        <taxon>Basidiomycota</taxon>
        <taxon>Pucciniomycotina</taxon>
        <taxon>Pucciniomycetes</taxon>
        <taxon>Pucciniales</taxon>
        <taxon>Sphaerophragmiaceae</taxon>
        <taxon>Austropuccinia</taxon>
    </lineage>
</organism>
<evidence type="ECO:0000313" key="2">
    <source>
        <dbReference type="EMBL" id="MBW0476622.1"/>
    </source>
</evidence>
<reference evidence="2" key="1">
    <citation type="submission" date="2021-03" db="EMBL/GenBank/DDBJ databases">
        <title>Draft genome sequence of rust myrtle Austropuccinia psidii MF-1, a brazilian biotype.</title>
        <authorList>
            <person name="Quecine M.C."/>
            <person name="Pachon D.M.R."/>
            <person name="Bonatelli M.L."/>
            <person name="Correr F.H."/>
            <person name="Franceschini L.M."/>
            <person name="Leite T.F."/>
            <person name="Margarido G.R.A."/>
            <person name="Almeida C.A."/>
            <person name="Ferrarezi J.A."/>
            <person name="Labate C.A."/>
        </authorList>
    </citation>
    <scope>NUCLEOTIDE SEQUENCE</scope>
    <source>
        <strain evidence="2">MF-1</strain>
    </source>
</reference>
<proteinExistence type="predicted"/>
<gene>
    <name evidence="2" type="ORF">O181_016337</name>
</gene>
<dbReference type="AlphaFoldDB" id="A0A9Q3GRK8"/>
<evidence type="ECO:0000259" key="1">
    <source>
        <dbReference type="Pfam" id="PF24626"/>
    </source>
</evidence>
<comment type="caution">
    <text evidence="2">The sequence shown here is derived from an EMBL/GenBank/DDBJ whole genome shotgun (WGS) entry which is preliminary data.</text>
</comment>
<sequence>MLDKARKHALSGMEDSFSYAKDKWEKTHTTPDFTVGDLVLVSTANFNKIKQCEKLKESFAGAFFIKALYGENSVEVELSEELSNKNPKFPVSLMKPYKCGDAEKLPLRIKASQHITPVQSSGTKEITKVLK</sequence>
<dbReference type="Proteomes" id="UP000765509">
    <property type="component" value="Unassembled WGS sequence"/>
</dbReference>
<dbReference type="OrthoDB" id="413122at2759"/>
<dbReference type="EMBL" id="AVOT02004529">
    <property type="protein sequence ID" value="MBW0476622.1"/>
    <property type="molecule type" value="Genomic_DNA"/>
</dbReference>